<name>A0A059PZM9_9POAL</name>
<reference evidence="2" key="1">
    <citation type="submission" date="2013-05" db="EMBL/GenBank/DDBJ databases">
        <title>Building the sugarcane genome for biotechnology and identifying evolutionary trends.</title>
        <authorList>
            <person name="De Setta N."/>
            <person name="Monteiro-Vitorello C.B."/>
            <person name="Metcalfe C.J."/>
            <person name="Cruz G.M.Q."/>
            <person name="Del Bem L.E."/>
            <person name="Vicentini R."/>
            <person name="Nogueira F.T.S."/>
            <person name="Campos R.A."/>
            <person name="Nunes S.L."/>
            <person name="Turrini P.C.G."/>
            <person name="Vieira A.P."/>
            <person name="Cruz E.A.O."/>
            <person name="Correa T.C.S."/>
            <person name="Hotta C.T."/>
            <person name="de Mello-Varani A."/>
            <person name="Vautrin S."/>
            <person name="Trindade A.S."/>
            <person name="Vilela M.M."/>
            <person name="Horta C.L."/>
            <person name="Sato P.M."/>
            <person name="de Andrade R.F."/>
            <person name="Nishiyama M.Y."/>
            <person name="Cardoso-Silva C.B."/>
            <person name="Scortecci K.C."/>
            <person name="Garcia A.A.F."/>
            <person name="Carneiro M.S."/>
            <person name="Kim C."/>
            <person name="Paterson A.H."/>
            <person name="Berges H."/>
            <person name="D'Hont A."/>
            <person name="de-Souza A.P."/>
            <person name="Souza G.M."/>
            <person name="Vincentz M."/>
            <person name="Kitajima J.P."/>
            <person name="Van Sluys M.-A."/>
        </authorList>
    </citation>
    <scope>NUCLEOTIDE SEQUENCE</scope>
</reference>
<evidence type="ECO:0000256" key="1">
    <source>
        <dbReference type="SAM" id="MobiDB-lite"/>
    </source>
</evidence>
<feature type="compositionally biased region" description="Low complexity" evidence="1">
    <location>
        <begin position="224"/>
        <end position="233"/>
    </location>
</feature>
<organism evidence="2">
    <name type="scientific">Saccharum hybrid cultivar R570</name>
    <dbReference type="NCBI Taxonomy" id="131158"/>
    <lineage>
        <taxon>Eukaryota</taxon>
        <taxon>Viridiplantae</taxon>
        <taxon>Streptophyta</taxon>
        <taxon>Embryophyta</taxon>
        <taxon>Tracheophyta</taxon>
        <taxon>Spermatophyta</taxon>
        <taxon>Magnoliopsida</taxon>
        <taxon>Liliopsida</taxon>
        <taxon>Poales</taxon>
        <taxon>Poaceae</taxon>
        <taxon>PACMAD clade</taxon>
        <taxon>Panicoideae</taxon>
        <taxon>Andropogonodae</taxon>
        <taxon>Andropogoneae</taxon>
        <taxon>Saccharinae</taxon>
        <taxon>Saccharum</taxon>
        <taxon>Saccharum officinarum species complex</taxon>
    </lineage>
</organism>
<protein>
    <submittedName>
        <fullName evidence="2">Uncharacterized protein</fullName>
    </submittedName>
</protein>
<dbReference type="AlphaFoldDB" id="A0A059PZM9"/>
<dbReference type="PANTHER" id="PTHR33063:SF15">
    <property type="entry name" value="TRANSPOSASE, PTTA_EN_SPM, PLANT"/>
    <property type="match status" value="1"/>
</dbReference>
<dbReference type="PANTHER" id="PTHR33063">
    <property type="entry name" value="OS02G0583500 PROTEIN"/>
    <property type="match status" value="1"/>
</dbReference>
<accession>A0A059PZM9</accession>
<feature type="compositionally biased region" description="Basic and acidic residues" evidence="1">
    <location>
        <begin position="234"/>
        <end position="276"/>
    </location>
</feature>
<gene>
    <name evidence="2" type="ORF">SHCRBa_087_K22_F_130</name>
</gene>
<feature type="region of interest" description="Disordered" evidence="1">
    <location>
        <begin position="223"/>
        <end position="276"/>
    </location>
</feature>
<sequence length="306" mass="34212">MTKAMGHRLPISVAQCKRRPHEPVQAAKFASESGVIIRDKVPILPHWKLYKNDKKYYDEFVGKLSGRLAINDRHKPTKEACTDMLRSGVRQMRYRLKKKYFNGVPANEIPTTSPVSCMSDAEWQALTAKWTNPKNMKQQMNNAEPSTEQDEELDVVEAFKTCHTSSKHGLSEPARDAVANMEALRAAPVAEGETGVSSVQVVSQALSKNSSNIFLKNVGMKPVASSNSAAPNESELREQLAAEAKADVQGEIEELKKRSEEAEEKLERTQREMEEMKKLTKVNQKAMEENNALLKRILSLNNASST</sequence>
<dbReference type="EMBL" id="KF184862">
    <property type="protein sequence ID" value="AGT16079.1"/>
    <property type="molecule type" value="Genomic_DNA"/>
</dbReference>
<proteinExistence type="predicted"/>
<evidence type="ECO:0000313" key="2">
    <source>
        <dbReference type="EMBL" id="AGT16079.1"/>
    </source>
</evidence>